<sequence length="843" mass="95048">MNASDESESFSAEAVPDDDGQIVVQQALQNVHSFQGVRPSQYSRLLARSGHQHRLGQLVPHLQPGQLRELQQLLGESQLSQLLRLLNDKQLLRQDHLGRLFPQLLQVARDNAPLLQHQEIYEWIDFVDNYFATSFFSRVDRRVLLPPWPDFAKLCRPCSGQLSRDLTLPSTDFYLEVSSLSEISETWASCELCGMLSRYLERSGRADQQDIKFIRDGSALRMDVNGPPIFRLCAAPGLSSPLSSSSLYAVGLTQCERPGLNVPKYTSDIQIGFPTLPELGSPIYFELLREWVQVCDEQHEEHGCHSESSGPASLPSRVLDVGDEKSSNSLHLLCTKKGDNGRYIALSHRWGDPEQHGKFCTHRCNIGALCESIDLGVLPKTFQDAITVTRELGVRFLWIDSLCIVQPHEECSEECRRFDDWDIEAQKMDMYYSSAYCTIAATSARGSSEGFLNPRPTQRCIRVPSVSGNAYYLCEFVDDFRHDVEEGELNQRAHIGNAAAAFTAKHSADYTGNEEADFLGDPQFPKSALQRTQTNKVQLFELLFERYSNFVLTRNTDRSVAISGLERRLAQTFETEVGYGIFNRYLHRSLLWQRSGDERMRRIHYPTKKRKVPSWSWMAYEGGIQYVHVPFGAVEWNDAVHASFAGSQRDNSDHDQQLDIGMLGIELKAPAREFRLFGERGSLVFDEQDRRDIEHLRCIVVGRQKLEVPDIRRPGTPITLGHLLLHTSGLESRENPAVRDDLSSHDLGIGEDSHPLVKLFSLPLVFEPRDGFAYGVGLYWIQYLITVVSGDFRSTAIFATQLLPDGAVSDVTPAFMCDAWATFPLVGDSSGLRLGSVTLLHGW</sequence>
<evidence type="ECO:0000313" key="3">
    <source>
        <dbReference type="Proteomes" id="UP000243498"/>
    </source>
</evidence>
<protein>
    <submittedName>
        <fullName evidence="2">Heterokaryon incompatibility</fullName>
    </submittedName>
</protein>
<evidence type="ECO:0000259" key="1">
    <source>
        <dbReference type="Pfam" id="PF06985"/>
    </source>
</evidence>
<dbReference type="InterPro" id="IPR010730">
    <property type="entry name" value="HET"/>
</dbReference>
<dbReference type="Pfam" id="PF06985">
    <property type="entry name" value="HET"/>
    <property type="match status" value="1"/>
</dbReference>
<dbReference type="PANTHER" id="PTHR33112">
    <property type="entry name" value="DOMAIN PROTEIN, PUTATIVE-RELATED"/>
    <property type="match status" value="1"/>
</dbReference>
<dbReference type="SUPFAM" id="SSF56601">
    <property type="entry name" value="beta-lactamase/transpeptidase-like"/>
    <property type="match status" value="1"/>
</dbReference>
<name>A0A166WKZ3_METRR</name>
<proteinExistence type="predicted"/>
<feature type="domain" description="Heterokaryon incompatibility" evidence="1">
    <location>
        <begin position="343"/>
        <end position="460"/>
    </location>
</feature>
<gene>
    <name evidence="2" type="ORF">NOR_08233</name>
</gene>
<dbReference type="AlphaFoldDB" id="A0A166WKZ3"/>
<keyword evidence="3" id="KW-1185">Reference proteome</keyword>
<dbReference type="EMBL" id="AZHC01000047">
    <property type="protein sequence ID" value="OAA34847.1"/>
    <property type="molecule type" value="Genomic_DNA"/>
</dbReference>
<dbReference type="PANTHER" id="PTHR33112:SF10">
    <property type="entry name" value="TOL"/>
    <property type="match status" value="1"/>
</dbReference>
<evidence type="ECO:0000313" key="2">
    <source>
        <dbReference type="EMBL" id="OAA34847.1"/>
    </source>
</evidence>
<accession>A0A166WKZ3</accession>
<dbReference type="InterPro" id="IPR012338">
    <property type="entry name" value="Beta-lactam/transpept-like"/>
</dbReference>
<organism evidence="2 3">
    <name type="scientific">Metarhizium rileyi (strain RCEF 4871)</name>
    <name type="common">Nomuraea rileyi</name>
    <dbReference type="NCBI Taxonomy" id="1649241"/>
    <lineage>
        <taxon>Eukaryota</taxon>
        <taxon>Fungi</taxon>
        <taxon>Dikarya</taxon>
        <taxon>Ascomycota</taxon>
        <taxon>Pezizomycotina</taxon>
        <taxon>Sordariomycetes</taxon>
        <taxon>Hypocreomycetidae</taxon>
        <taxon>Hypocreales</taxon>
        <taxon>Clavicipitaceae</taxon>
        <taxon>Metarhizium</taxon>
    </lineage>
</organism>
<dbReference type="OrthoDB" id="4946202at2759"/>
<comment type="caution">
    <text evidence="2">The sequence shown here is derived from an EMBL/GenBank/DDBJ whole genome shotgun (WGS) entry which is preliminary data.</text>
</comment>
<dbReference type="STRING" id="1081105.A0A166WKZ3"/>
<dbReference type="Gene3D" id="3.40.710.10">
    <property type="entry name" value="DD-peptidase/beta-lactamase superfamily"/>
    <property type="match status" value="1"/>
</dbReference>
<dbReference type="Proteomes" id="UP000243498">
    <property type="component" value="Unassembled WGS sequence"/>
</dbReference>
<reference evidence="2 3" key="1">
    <citation type="journal article" date="2016" name="Genome Biol. Evol.">
        <title>Divergent and convergent evolution of fungal pathogenicity.</title>
        <authorList>
            <person name="Shang Y."/>
            <person name="Xiao G."/>
            <person name="Zheng P."/>
            <person name="Cen K."/>
            <person name="Zhan S."/>
            <person name="Wang C."/>
        </authorList>
    </citation>
    <scope>NUCLEOTIDE SEQUENCE [LARGE SCALE GENOMIC DNA]</scope>
    <source>
        <strain evidence="2 3">RCEF 4871</strain>
    </source>
</reference>